<evidence type="ECO:0000259" key="1">
    <source>
        <dbReference type="Pfam" id="PF03235"/>
    </source>
</evidence>
<dbReference type="InterPro" id="IPR004919">
    <property type="entry name" value="GmrSD_N"/>
</dbReference>
<gene>
    <name evidence="2" type="ORF">ICJ84_03370</name>
</gene>
<proteinExistence type="predicted"/>
<keyword evidence="3" id="KW-1185">Reference proteome</keyword>
<dbReference type="EMBL" id="JACVXC010000001">
    <property type="protein sequence ID" value="MBD0834473.1"/>
    <property type="molecule type" value="Genomic_DNA"/>
</dbReference>
<organism evidence="2 3">
    <name type="scientific">Aestuariibaculum suncheonense</name>
    <dbReference type="NCBI Taxonomy" id="1028745"/>
    <lineage>
        <taxon>Bacteria</taxon>
        <taxon>Pseudomonadati</taxon>
        <taxon>Bacteroidota</taxon>
        <taxon>Flavobacteriia</taxon>
        <taxon>Flavobacteriales</taxon>
        <taxon>Flavobacteriaceae</taxon>
    </lineage>
</organism>
<feature type="domain" description="GmrSD restriction endonucleases N-terminal" evidence="1">
    <location>
        <begin position="15"/>
        <end position="207"/>
    </location>
</feature>
<dbReference type="AlphaFoldDB" id="A0A8J6Q3J2"/>
<protein>
    <submittedName>
        <fullName evidence="2">DUF262 domain-containing protein</fullName>
    </submittedName>
</protein>
<dbReference type="Proteomes" id="UP000602057">
    <property type="component" value="Unassembled WGS sequence"/>
</dbReference>
<dbReference type="RefSeq" id="WP_188214944.1">
    <property type="nucleotide sequence ID" value="NZ_BAABGH010000004.1"/>
</dbReference>
<evidence type="ECO:0000313" key="3">
    <source>
        <dbReference type="Proteomes" id="UP000602057"/>
    </source>
</evidence>
<reference evidence="2" key="1">
    <citation type="journal article" date="2013" name="Int. J. Syst. Evol. Microbiol.">
        <title>Aestuariibaculum suncheonense gen. nov., sp. nov., a marine bacterium of the family Flavobacteriaceae isolated from a tidal flat and emended descriptions of the genera Gaetbulibacter and Tamlana.</title>
        <authorList>
            <person name="Jeong S.H."/>
            <person name="Park M.S."/>
            <person name="Jin H.M."/>
            <person name="Lee K."/>
            <person name="Park W."/>
            <person name="Jeon C.O."/>
        </authorList>
    </citation>
    <scope>NUCLEOTIDE SEQUENCE</scope>
    <source>
        <strain evidence="2">SC17</strain>
    </source>
</reference>
<accession>A0A8J6Q3J2</accession>
<dbReference type="PANTHER" id="PTHR35149">
    <property type="entry name" value="SLL5132 PROTEIN"/>
    <property type="match status" value="1"/>
</dbReference>
<evidence type="ECO:0000313" key="2">
    <source>
        <dbReference type="EMBL" id="MBD0834473.1"/>
    </source>
</evidence>
<sequence length="560" mass="67344">MENILELKTVNELTQYDFFIPSYQRGYKWTEKEVKDLLNDINDFKPRIIENSDNKTWYCLQPIVIRLNNERKNEYDVIDGQQRLTTIYLILFYLNQDFVESRRLKLFNLNYQTRLGTKTFLQELEQKGIDESNSDFFHISRAYKTIKDWFENRPINFDKSEFSSKFKFHSKVIWYESISEDPIKIFSRINVGKIPLTNSELIKALFLNSSNFDHQQSDKLRLKQLEIATEWDNIEQQLQNDSFWYFLTGNQTQVNRIEFIFDLISEGNKKEDSYSTFRYFSEQFRNSTQETVELNWKNVKSYFQRFNEWFNEREWYHKIGYLVAVNSISISELYYKSSDLTKTKFHSYLNELIKRSIKNINLEELQYSDKGDVRKTLLLYNILTMLNSDKDNSYFPFNLFKNGRWDIEHITSIKDVMPDKNRIDWLNDAKVFIDESKPDGKDLKKRAEIINIKNEDQFKALFEDIVSHFNSDLKDDQINDISNLTLLDSETNRGYKNAVFPLKRKTIIKRDKQGVFIPICTKNVFLKYFSEYPPKISFWTQEDRENYEADIYNVLKNYIE</sequence>
<dbReference type="Pfam" id="PF03235">
    <property type="entry name" value="GmrSD_N"/>
    <property type="match status" value="1"/>
</dbReference>
<dbReference type="PANTHER" id="PTHR35149:SF2">
    <property type="entry name" value="DUF262 DOMAIN-CONTAINING PROTEIN"/>
    <property type="match status" value="1"/>
</dbReference>
<name>A0A8J6Q3J2_9FLAO</name>
<reference evidence="2" key="2">
    <citation type="submission" date="2020-09" db="EMBL/GenBank/DDBJ databases">
        <authorList>
            <person name="Wu Z."/>
        </authorList>
    </citation>
    <scope>NUCLEOTIDE SEQUENCE</scope>
    <source>
        <strain evidence="2">SC17</strain>
    </source>
</reference>
<comment type="caution">
    <text evidence="2">The sequence shown here is derived from an EMBL/GenBank/DDBJ whole genome shotgun (WGS) entry which is preliminary data.</text>
</comment>